<dbReference type="PROSITE" id="PS51257">
    <property type="entry name" value="PROKAR_LIPOPROTEIN"/>
    <property type="match status" value="1"/>
</dbReference>
<dbReference type="Gene3D" id="1.25.40.920">
    <property type="entry name" value="TRAP transporter T-component"/>
    <property type="match status" value="1"/>
</dbReference>
<protein>
    <submittedName>
        <fullName evidence="1">Uncharacterized protein</fullName>
    </submittedName>
</protein>
<dbReference type="Proteomes" id="UP000227088">
    <property type="component" value="Unassembled WGS sequence"/>
</dbReference>
<organism evidence="1 2">
    <name type="scientific">Oleispira antarctica</name>
    <dbReference type="NCBI Taxonomy" id="188908"/>
    <lineage>
        <taxon>Bacteria</taxon>
        <taxon>Pseudomonadati</taxon>
        <taxon>Pseudomonadota</taxon>
        <taxon>Gammaproteobacteria</taxon>
        <taxon>Oceanospirillales</taxon>
        <taxon>Oceanospirillaceae</taxon>
        <taxon>Oleispira</taxon>
    </lineage>
</organism>
<dbReference type="AlphaFoldDB" id="A0A1Y5HVB0"/>
<sequence>MTRLLIIVAILTIQACSIGNLPSNLSRSMMNQEDPELVRTAAPAYLLMLDALVETYPDDEDFLLPAARLYGAYAGVFANDEAQTKRMVERSKDYAHRALCESEEDLCLALDQKIDVILAELDDLDEDELDIVYTYASSWASWIQANASDWDAIAQLPKVKILFNWVLAYDPAYDNGTAQIYMGVLESQIPPSLGGRPDLAKAHFDKAIQVSDGKNLMAKVLYAQQYARLLFEQELHDRLLNEVLNSDAKAEGLTLINHLAKQQAEILLAESAEYFE</sequence>
<evidence type="ECO:0000313" key="1">
    <source>
        <dbReference type="EMBL" id="OUS41249.1"/>
    </source>
</evidence>
<dbReference type="Pfam" id="PF16811">
    <property type="entry name" value="TAtT"/>
    <property type="match status" value="1"/>
</dbReference>
<gene>
    <name evidence="1" type="ORF">A9R00_01895</name>
</gene>
<dbReference type="InterPro" id="IPR031823">
    <property type="entry name" value="TatT"/>
</dbReference>
<dbReference type="InterPro" id="IPR038537">
    <property type="entry name" value="TatT_sf"/>
</dbReference>
<dbReference type="EMBL" id="MABE01000112">
    <property type="protein sequence ID" value="OUS41249.1"/>
    <property type="molecule type" value="Genomic_DNA"/>
</dbReference>
<accession>A0A1Y5HVB0</accession>
<comment type="caution">
    <text evidence="1">The sequence shown here is derived from an EMBL/GenBank/DDBJ whole genome shotgun (WGS) entry which is preliminary data.</text>
</comment>
<reference evidence="2" key="1">
    <citation type="journal article" date="2017" name="Proc. Natl. Acad. Sci. U.S.A.">
        <title>Simulation of Deepwater Horizon oil plume reveals substrate specialization within a complex community of hydrocarbon degraders.</title>
        <authorList>
            <person name="Hu P."/>
            <person name="Dubinsky E.A."/>
            <person name="Probst A.J."/>
            <person name="Wang J."/>
            <person name="Sieber C.M.K."/>
            <person name="Tom L.M."/>
            <person name="Gardinali P."/>
            <person name="Banfield J.F."/>
            <person name="Atlas R.M."/>
            <person name="Andersen G.L."/>
        </authorList>
    </citation>
    <scope>NUCLEOTIDE SEQUENCE [LARGE SCALE GENOMIC DNA]</scope>
</reference>
<name>A0A1Y5HVB0_OLEAN</name>
<evidence type="ECO:0000313" key="2">
    <source>
        <dbReference type="Proteomes" id="UP000227088"/>
    </source>
</evidence>
<proteinExistence type="predicted"/>